<dbReference type="Proteomes" id="UP000283766">
    <property type="component" value="Unassembled WGS sequence"/>
</dbReference>
<reference evidence="13 14" key="1">
    <citation type="submission" date="2015-09" db="EMBL/GenBank/DDBJ databases">
        <authorList>
            <consortium name="Pathogen Informatics"/>
        </authorList>
    </citation>
    <scope>NUCLEOTIDE SEQUENCE [LARGE SCALE GENOMIC DNA]</scope>
    <source>
        <strain evidence="4 13">2789STDY5834847</strain>
        <strain evidence="5 14">2789STDY5834942</strain>
    </source>
</reference>
<dbReference type="EMBL" id="WCTL01000011">
    <property type="protein sequence ID" value="KAB4235132.1"/>
    <property type="molecule type" value="Genomic_DNA"/>
</dbReference>
<dbReference type="InterPro" id="IPR004843">
    <property type="entry name" value="Calcineurin-like_PHP"/>
</dbReference>
<evidence type="ECO:0000313" key="17">
    <source>
        <dbReference type="Proteomes" id="UP000432488"/>
    </source>
</evidence>
<dbReference type="InterPro" id="IPR013783">
    <property type="entry name" value="Ig-like_fold"/>
</dbReference>
<feature type="chain" id="PRO_5014530999" evidence="1">
    <location>
        <begin position="22"/>
        <end position="726"/>
    </location>
</feature>
<dbReference type="Gene3D" id="3.60.21.10">
    <property type="match status" value="1"/>
</dbReference>
<reference evidence="16 17" key="3">
    <citation type="journal article" date="2019" name="Nat. Med.">
        <title>A library of human gut bacterial isolates paired with longitudinal multiomics data enables mechanistic microbiome research.</title>
        <authorList>
            <person name="Poyet M."/>
            <person name="Groussin M."/>
            <person name="Gibbons S.M."/>
            <person name="Avila-Pacheco J."/>
            <person name="Jiang X."/>
            <person name="Kearney S.M."/>
            <person name="Perrotta A.R."/>
            <person name="Berdy B."/>
            <person name="Zhao S."/>
            <person name="Lieberman T.D."/>
            <person name="Swanson P.K."/>
            <person name="Smith M."/>
            <person name="Roesemann S."/>
            <person name="Alexander J.E."/>
            <person name="Rich S.A."/>
            <person name="Livny J."/>
            <person name="Vlamakis H."/>
            <person name="Clish C."/>
            <person name="Bullock K."/>
            <person name="Deik A."/>
            <person name="Scott J."/>
            <person name="Pierce K.A."/>
            <person name="Xavier R.J."/>
            <person name="Alm E.J."/>
        </authorList>
    </citation>
    <scope>NUCLEOTIDE SEQUENCE [LARGE SCALE GENOMIC DNA]</scope>
    <source>
        <strain evidence="8 19">BIOML-A11</strain>
        <strain evidence="7 20">BIOML-A19</strain>
        <strain evidence="6 17">BIOML-A42</strain>
        <strain evidence="9 18">BIOML-A5</strain>
        <strain evidence="10 16">BIOML-A6</strain>
    </source>
</reference>
<evidence type="ECO:0000313" key="14">
    <source>
        <dbReference type="Proteomes" id="UP000095788"/>
    </source>
</evidence>
<dbReference type="CDD" id="cd07383">
    <property type="entry name" value="MPP_Dcr2"/>
    <property type="match status" value="1"/>
</dbReference>
<sequence length="726" mass="83655">MKKSLLYLICCFICFSAFSQASDLKFRDGKFKIVQLTDLHWVESDSYKLKNDSTCHLIREVIRIEDPDLVVLTGDVVVSWNAKKGWEKLTKIFGETKTPFVVTFGNHDEETDMNNAQILDYLCTRPYNLTYDAEKGLSGSGNCMLTVRSSDATSEKWVLYFFDSHNNTKDRSFGYYDWIKHNQIEWYRKSSSRVTARNKRILPSLAFFHIPLPEHETARWTCREFGEKQEGVCAPSVNTGLYSSFIEKRDVIGVFVGHDHNNDYMVDLDGNITLAYGRKTGYPSAYNETLSRGVRVINLHEDESVFDTYIRDLKGTYFHYQFEQKNKGSNIPRFSGSFVQEFLVANWDNERWNQEMDMLKEAGMKYLIYAPALLVDEKGKTTTNYPSALTKKKQGNRTLEKCLQSAQKNGIKVFVGLNFNERWWKVDYDARWLLEQMEMGNKVADELVVLYKEKYPDAMYGWYWVWEVDNLNCMTSERQSILAEALNTNLNHLSEIAPEMPLMLSPFMNYKVGGNAEECGKMWTNVFAQTDFRPGDIFAPQDCVGAGGLNLDNLWEWFSNLKKAVNTKPGLKFWGNVETFDQRFWTSAPLERVQKQLEIVNGYVGNLICFAYNHYNSPFVVNPAYHQAYLQYCRTGCLPIMDIPEKVKNAAVRKVAKGIEVSWIPNEMKAVDGYSIYRDGQLIMKLQIRDGQLPRTFVDAEGTVDNVYEVAVYNVIGKESAKVKAE</sequence>
<feature type="domain" description="DUF4434" evidence="3">
    <location>
        <begin position="335"/>
        <end position="618"/>
    </location>
</feature>
<organism evidence="8 19">
    <name type="scientific">Bacteroides uniformis</name>
    <dbReference type="NCBI Taxonomy" id="820"/>
    <lineage>
        <taxon>Bacteria</taxon>
        <taxon>Pseudomonadati</taxon>
        <taxon>Bacteroidota</taxon>
        <taxon>Bacteroidia</taxon>
        <taxon>Bacteroidales</taxon>
        <taxon>Bacteroidaceae</taxon>
        <taxon>Bacteroides</taxon>
    </lineage>
</organism>
<accession>A0A139KFV9</accession>
<dbReference type="PATRIC" id="fig|820.27.peg.757"/>
<dbReference type="InterPro" id="IPR029052">
    <property type="entry name" value="Metallo-depent_PP-like"/>
</dbReference>
<evidence type="ECO:0000313" key="11">
    <source>
        <dbReference type="EMBL" id="MDC1855034.1"/>
    </source>
</evidence>
<evidence type="ECO:0000313" key="8">
    <source>
        <dbReference type="EMBL" id="KAB4212437.1"/>
    </source>
</evidence>
<dbReference type="EMBL" id="WCTM01000008">
    <property type="protein sequence ID" value="KAB4240979.1"/>
    <property type="molecule type" value="Genomic_DNA"/>
</dbReference>
<proteinExistence type="predicted"/>
<evidence type="ECO:0000313" key="5">
    <source>
        <dbReference type="EMBL" id="CUQ19345.1"/>
    </source>
</evidence>
<evidence type="ECO:0000313" key="16">
    <source>
        <dbReference type="Proteomes" id="UP000431575"/>
    </source>
</evidence>
<dbReference type="EMBL" id="QRJL01000004">
    <property type="protein sequence ID" value="RHH32012.1"/>
    <property type="molecule type" value="Genomic_DNA"/>
</dbReference>
<reference evidence="11" key="4">
    <citation type="submission" date="2022-10" db="EMBL/GenBank/DDBJ databases">
        <title>Human gut microbiome strain richness.</title>
        <authorList>
            <person name="Chen-Liaw A."/>
        </authorList>
    </citation>
    <scope>NUCLEOTIDE SEQUENCE</scope>
    <source>
        <strain evidence="11">BSD2780061687st1_G10_BSD2780061687b_171204</strain>
    </source>
</reference>
<dbReference type="SUPFAM" id="SSF51445">
    <property type="entry name" value="(Trans)glycosidases"/>
    <property type="match status" value="1"/>
</dbReference>
<evidence type="ECO:0000313" key="18">
    <source>
        <dbReference type="Proteomes" id="UP000462376"/>
    </source>
</evidence>
<dbReference type="EMBL" id="WCTR01000007">
    <property type="protein sequence ID" value="KAB4212437.1"/>
    <property type="molecule type" value="Genomic_DNA"/>
</dbReference>
<evidence type="ECO:0000259" key="3">
    <source>
        <dbReference type="Pfam" id="PF14488"/>
    </source>
</evidence>
<dbReference type="Proteomes" id="UP000095614">
    <property type="component" value="Unassembled WGS sequence"/>
</dbReference>
<evidence type="ECO:0000313" key="12">
    <source>
        <dbReference type="EMBL" id="RHH32012.1"/>
    </source>
</evidence>
<name>A0A139KFV9_BACUN</name>
<dbReference type="InterPro" id="IPR017853">
    <property type="entry name" value="GH"/>
</dbReference>
<dbReference type="Pfam" id="PF00149">
    <property type="entry name" value="Metallophos"/>
    <property type="match status" value="1"/>
</dbReference>
<feature type="domain" description="Calcineurin-like phosphoesterase" evidence="2">
    <location>
        <begin position="31"/>
        <end position="261"/>
    </location>
</feature>
<gene>
    <name evidence="12" type="ORF">DW216_08435</name>
    <name evidence="4" type="ORF">ERS852462_00100</name>
    <name evidence="5" type="ORF">ERS852554_03349</name>
    <name evidence="10" type="ORF">GAP41_14435</name>
    <name evidence="9" type="ORF">GAP47_12840</name>
    <name evidence="8" type="ORF">GAP55_11940</name>
    <name evidence="7" type="ORF">GAQ44_09280</name>
    <name evidence="6" type="ORF">GAQ56_02630</name>
    <name evidence="11" type="ORF">POZ22_09615</name>
</gene>
<evidence type="ECO:0000313" key="10">
    <source>
        <dbReference type="EMBL" id="KAB4240979.1"/>
    </source>
</evidence>
<dbReference type="PANTHER" id="PTHR32440">
    <property type="entry name" value="PHOSPHATASE DCR2-RELATED-RELATED"/>
    <property type="match status" value="1"/>
</dbReference>
<dbReference type="Gene3D" id="2.60.40.10">
    <property type="entry name" value="Immunoglobulins"/>
    <property type="match status" value="1"/>
</dbReference>
<dbReference type="Proteomes" id="UP000432488">
    <property type="component" value="Unassembled WGS sequence"/>
</dbReference>
<evidence type="ECO:0000313" key="7">
    <source>
        <dbReference type="EMBL" id="KAB4184279.1"/>
    </source>
</evidence>
<dbReference type="Proteomes" id="UP000462376">
    <property type="component" value="Unassembled WGS sequence"/>
</dbReference>
<feature type="signal peptide" evidence="1">
    <location>
        <begin position="1"/>
        <end position="21"/>
    </location>
</feature>
<dbReference type="GO" id="GO:0005737">
    <property type="term" value="C:cytoplasm"/>
    <property type="evidence" value="ECO:0007669"/>
    <property type="project" value="TreeGrafter"/>
</dbReference>
<dbReference type="AlphaFoldDB" id="A0A139KFV9"/>
<reference evidence="12 15" key="2">
    <citation type="submission" date="2018-08" db="EMBL/GenBank/DDBJ databases">
        <title>A genome reference for cultivated species of the human gut microbiota.</title>
        <authorList>
            <person name="Zou Y."/>
            <person name="Xue W."/>
            <person name="Luo G."/>
        </authorList>
    </citation>
    <scope>NUCLEOTIDE SEQUENCE [LARGE SCALE GENOMIC DNA]</scope>
    <source>
        <strain evidence="12 15">AM18-14LB</strain>
    </source>
</reference>
<dbReference type="EMBL" id="JAQNSB010000013">
    <property type="protein sequence ID" value="MDC1855034.1"/>
    <property type="molecule type" value="Genomic_DNA"/>
</dbReference>
<evidence type="ECO:0000313" key="4">
    <source>
        <dbReference type="EMBL" id="CUO33848.1"/>
    </source>
</evidence>
<evidence type="ECO:0000313" key="6">
    <source>
        <dbReference type="EMBL" id="KAB4095893.1"/>
    </source>
</evidence>
<keyword evidence="1" id="KW-0732">Signal</keyword>
<dbReference type="EMBL" id="WCTY01000015">
    <property type="protein sequence ID" value="KAB4184279.1"/>
    <property type="molecule type" value="Genomic_DNA"/>
</dbReference>
<dbReference type="EMBL" id="CZAF01000001">
    <property type="protein sequence ID" value="CUO33848.1"/>
    <property type="molecule type" value="Genomic_DNA"/>
</dbReference>
<evidence type="ECO:0000259" key="2">
    <source>
        <dbReference type="Pfam" id="PF00149"/>
    </source>
</evidence>
<dbReference type="Proteomes" id="UP000466952">
    <property type="component" value="Unassembled WGS sequence"/>
</dbReference>
<evidence type="ECO:0000313" key="13">
    <source>
        <dbReference type="Proteomes" id="UP000095614"/>
    </source>
</evidence>
<dbReference type="PANTHER" id="PTHR32440:SF11">
    <property type="entry name" value="METALLOPHOSPHOESTERASE DOMAIN-CONTAINING PROTEIN"/>
    <property type="match status" value="1"/>
</dbReference>
<dbReference type="GO" id="GO:0016788">
    <property type="term" value="F:hydrolase activity, acting on ester bonds"/>
    <property type="evidence" value="ECO:0007669"/>
    <property type="project" value="TreeGrafter"/>
</dbReference>
<evidence type="ECO:0000256" key="1">
    <source>
        <dbReference type="SAM" id="SignalP"/>
    </source>
</evidence>
<dbReference type="Proteomes" id="UP000095788">
    <property type="component" value="Unassembled WGS sequence"/>
</dbReference>
<evidence type="ECO:0000313" key="20">
    <source>
        <dbReference type="Proteomes" id="UP000487221"/>
    </source>
</evidence>
<dbReference type="SUPFAM" id="SSF56300">
    <property type="entry name" value="Metallo-dependent phosphatases"/>
    <property type="match status" value="1"/>
</dbReference>
<dbReference type="Proteomes" id="UP000431575">
    <property type="component" value="Unassembled WGS sequence"/>
</dbReference>
<dbReference type="InterPro" id="IPR027849">
    <property type="entry name" value="DUF4434"/>
</dbReference>
<dbReference type="Pfam" id="PF14488">
    <property type="entry name" value="DUF4434"/>
    <property type="match status" value="1"/>
</dbReference>
<dbReference type="STRING" id="820.ERS852554_03349"/>
<protein>
    <submittedName>
        <fullName evidence="8">DUF4434 domain-containing protein</fullName>
    </submittedName>
    <submittedName>
        <fullName evidence="4">Metallophosphoesterase</fullName>
    </submittedName>
</protein>
<dbReference type="OrthoDB" id="6044697at2"/>
<dbReference type="Gene3D" id="3.20.20.80">
    <property type="entry name" value="Glycosidases"/>
    <property type="match status" value="1"/>
</dbReference>
<dbReference type="RefSeq" id="WP_016272598.1">
    <property type="nucleotide sequence ID" value="NZ_CABKOQ010000015.1"/>
</dbReference>
<dbReference type="EMBL" id="CZBF01000006">
    <property type="protein sequence ID" value="CUQ19345.1"/>
    <property type="molecule type" value="Genomic_DNA"/>
</dbReference>
<dbReference type="EMBL" id="WCUV01000002">
    <property type="protein sequence ID" value="KAB4095893.1"/>
    <property type="molecule type" value="Genomic_DNA"/>
</dbReference>
<dbReference type="Proteomes" id="UP000487221">
    <property type="component" value="Unassembled WGS sequence"/>
</dbReference>
<evidence type="ECO:0000313" key="19">
    <source>
        <dbReference type="Proteomes" id="UP000466952"/>
    </source>
</evidence>
<dbReference type="Proteomes" id="UP001214113">
    <property type="component" value="Unassembled WGS sequence"/>
</dbReference>
<evidence type="ECO:0000313" key="15">
    <source>
        <dbReference type="Proteomes" id="UP000283766"/>
    </source>
</evidence>
<evidence type="ECO:0000313" key="9">
    <source>
        <dbReference type="EMBL" id="KAB4235132.1"/>
    </source>
</evidence>